<dbReference type="Proteomes" id="UP000027931">
    <property type="component" value="Unassembled WGS sequence"/>
</dbReference>
<name>A0A074LN44_9BACL</name>
<keyword evidence="2" id="KW-1185">Reference proteome</keyword>
<evidence type="ECO:0000313" key="2">
    <source>
        <dbReference type="Proteomes" id="UP000027931"/>
    </source>
</evidence>
<gene>
    <name evidence="1" type="ORF">EL26_08940</name>
</gene>
<reference evidence="1 2" key="1">
    <citation type="journal article" date="2013" name="Int. J. Syst. Evol. Microbiol.">
        <title>Tumebacillus flagellatus sp. nov., an alpha-amylase/pullulanase-producing bacterium isolated from cassava wastewater.</title>
        <authorList>
            <person name="Wang Q."/>
            <person name="Xie N."/>
            <person name="Qin Y."/>
            <person name="Shen N."/>
            <person name="Zhu J."/>
            <person name="Mi H."/>
            <person name="Huang R."/>
        </authorList>
    </citation>
    <scope>NUCLEOTIDE SEQUENCE [LARGE SCALE GENOMIC DNA]</scope>
    <source>
        <strain evidence="1 2">GST4</strain>
    </source>
</reference>
<proteinExistence type="predicted"/>
<dbReference type="OrthoDB" id="979132at2"/>
<protein>
    <submittedName>
        <fullName evidence="1">Uncharacterized protein</fullName>
    </submittedName>
</protein>
<sequence length="226" mass="25404">MWLLTTYRHTALFSLRSSLATSSGGKTNLVPSMYSMKMALLDAAFRMGVDGKGIFPWVRDLHISFEPPEHAVVNNSFIKILSEPKDKKNGPAFISSVAYREYVSFEGDLRVGVCLEGLEEEQVELLQALLLHINYLGKRGSFVQPVAQERVESLGVSFSYVLGERAAMSAHVLMQYLDDMGEKATFESISSFDSTGARLGKDRVMKSVFLPYRMRTSSRGYTWYSR</sequence>
<dbReference type="eggNOG" id="ENOG5032VNJ">
    <property type="taxonomic scope" value="Bacteria"/>
</dbReference>
<organism evidence="1 2">
    <name type="scientific">Tumebacillus flagellatus</name>
    <dbReference type="NCBI Taxonomy" id="1157490"/>
    <lineage>
        <taxon>Bacteria</taxon>
        <taxon>Bacillati</taxon>
        <taxon>Bacillota</taxon>
        <taxon>Bacilli</taxon>
        <taxon>Bacillales</taxon>
        <taxon>Alicyclobacillaceae</taxon>
        <taxon>Tumebacillus</taxon>
    </lineage>
</organism>
<comment type="caution">
    <text evidence="1">The sequence shown here is derived from an EMBL/GenBank/DDBJ whole genome shotgun (WGS) entry which is preliminary data.</text>
</comment>
<dbReference type="STRING" id="1157490.EL26_08940"/>
<dbReference type="RefSeq" id="WP_038086869.1">
    <property type="nucleotide sequence ID" value="NZ_JMIR01000010.1"/>
</dbReference>
<accession>A0A074LN44</accession>
<dbReference type="AlphaFoldDB" id="A0A074LN44"/>
<evidence type="ECO:0000313" key="1">
    <source>
        <dbReference type="EMBL" id="KEO83531.1"/>
    </source>
</evidence>
<dbReference type="EMBL" id="JMIR01000010">
    <property type="protein sequence ID" value="KEO83531.1"/>
    <property type="molecule type" value="Genomic_DNA"/>
</dbReference>